<dbReference type="STRING" id="316067.Geob_2726"/>
<evidence type="ECO:0000313" key="2">
    <source>
        <dbReference type="EMBL" id="ACM21076.1"/>
    </source>
</evidence>
<dbReference type="EMBL" id="CP001390">
    <property type="protein sequence ID" value="ACM21076.1"/>
    <property type="molecule type" value="Genomic_DNA"/>
</dbReference>
<dbReference type="HOGENOM" id="CLU_1560744_0_0_7"/>
<accession>B9M1J4</accession>
<evidence type="ECO:0000256" key="1">
    <source>
        <dbReference type="SAM" id="SignalP"/>
    </source>
</evidence>
<sequence>MKYLFLKICLFCLFLLLFTGCAIGVPQNRDEFVAMYSESGIFTAADHYTINQPAKAVIADVKEYSQKCLNVQVYDSPNYALRETGGKTTYRPKIETVRKNVFSLSVQEEYNDHHISGSPKDGLFTLVAEITPAGKGKTKLDIYHPRGSKTADPLKDWAEGKKGSCPNLRRGY</sequence>
<proteinExistence type="predicted"/>
<dbReference type="AlphaFoldDB" id="B9M1J4"/>
<dbReference type="PROSITE" id="PS51257">
    <property type="entry name" value="PROKAR_LIPOPROTEIN"/>
    <property type="match status" value="1"/>
</dbReference>
<keyword evidence="2" id="KW-0449">Lipoprotein</keyword>
<organism evidence="2 3">
    <name type="scientific">Geotalea daltonii (strain DSM 22248 / JCM 15807 / FRC-32)</name>
    <name type="common">Geobacter daltonii</name>
    <dbReference type="NCBI Taxonomy" id="316067"/>
    <lineage>
        <taxon>Bacteria</taxon>
        <taxon>Pseudomonadati</taxon>
        <taxon>Thermodesulfobacteriota</taxon>
        <taxon>Desulfuromonadia</taxon>
        <taxon>Geobacterales</taxon>
        <taxon>Geobacteraceae</taxon>
        <taxon>Geotalea</taxon>
    </lineage>
</organism>
<gene>
    <name evidence="2" type="ordered locus">Geob_2726</name>
</gene>
<name>B9M1J4_GEODF</name>
<protein>
    <submittedName>
        <fullName evidence="2">Lipoprotein, putative</fullName>
    </submittedName>
</protein>
<evidence type="ECO:0000313" key="3">
    <source>
        <dbReference type="Proteomes" id="UP000007721"/>
    </source>
</evidence>
<dbReference type="KEGG" id="geo:Geob_2726"/>
<keyword evidence="3" id="KW-1185">Reference proteome</keyword>
<feature type="chain" id="PRO_5002886427" evidence="1">
    <location>
        <begin position="25"/>
        <end position="172"/>
    </location>
</feature>
<keyword evidence="1" id="KW-0732">Signal</keyword>
<feature type="signal peptide" evidence="1">
    <location>
        <begin position="1"/>
        <end position="24"/>
    </location>
</feature>
<dbReference type="OrthoDB" id="9255753at2"/>
<dbReference type="RefSeq" id="WP_012647804.1">
    <property type="nucleotide sequence ID" value="NC_011979.1"/>
</dbReference>
<dbReference type="Proteomes" id="UP000007721">
    <property type="component" value="Chromosome"/>
</dbReference>
<reference evidence="2 3" key="1">
    <citation type="submission" date="2009-01" db="EMBL/GenBank/DDBJ databases">
        <title>Complete sequence of Geobacter sp. FRC-32.</title>
        <authorList>
            <consortium name="US DOE Joint Genome Institute"/>
            <person name="Lucas S."/>
            <person name="Copeland A."/>
            <person name="Lapidus A."/>
            <person name="Glavina del Rio T."/>
            <person name="Dalin E."/>
            <person name="Tice H."/>
            <person name="Bruce D."/>
            <person name="Goodwin L."/>
            <person name="Pitluck S."/>
            <person name="Saunders E."/>
            <person name="Brettin T."/>
            <person name="Detter J.C."/>
            <person name="Han C."/>
            <person name="Larimer F."/>
            <person name="Land M."/>
            <person name="Hauser L."/>
            <person name="Kyrpides N."/>
            <person name="Ovchinnikova G."/>
            <person name="Kostka J."/>
            <person name="Richardson P."/>
        </authorList>
    </citation>
    <scope>NUCLEOTIDE SEQUENCE [LARGE SCALE GENOMIC DNA]</scope>
    <source>
        <strain evidence="3">DSM 22248 / JCM 15807 / FRC-32</strain>
    </source>
</reference>